<keyword evidence="4" id="KW-0107">Calcium channel</keyword>
<evidence type="ECO:0000256" key="7">
    <source>
        <dbReference type="ARBA" id="ARBA00022837"/>
    </source>
</evidence>
<keyword evidence="10 12" id="KW-0472">Membrane</keyword>
<dbReference type="Gene3D" id="1.10.287.70">
    <property type="match status" value="1"/>
</dbReference>
<reference evidence="14 15" key="1">
    <citation type="submission" date="2024-02" db="EMBL/GenBank/DDBJ databases">
        <authorList>
            <person name="Vignale AGUSTIN F."/>
            <person name="Sosa J E."/>
            <person name="Modenutti C."/>
        </authorList>
    </citation>
    <scope>NUCLEOTIDE SEQUENCE [LARGE SCALE GENOMIC DNA]</scope>
</reference>
<dbReference type="InterPro" id="IPR005821">
    <property type="entry name" value="Ion_trans_dom"/>
</dbReference>
<evidence type="ECO:0000256" key="1">
    <source>
        <dbReference type="ARBA" id="ARBA00004141"/>
    </source>
</evidence>
<keyword evidence="9" id="KW-0406">Ion transport</keyword>
<dbReference type="Proteomes" id="UP001642360">
    <property type="component" value="Unassembled WGS sequence"/>
</dbReference>
<evidence type="ECO:0000256" key="12">
    <source>
        <dbReference type="SAM" id="Phobius"/>
    </source>
</evidence>
<evidence type="ECO:0000256" key="4">
    <source>
        <dbReference type="ARBA" id="ARBA00022673"/>
    </source>
</evidence>
<dbReference type="InterPro" id="IPR044581">
    <property type="entry name" value="TPC1_plant"/>
</dbReference>
<dbReference type="PANTHER" id="PTHR46988:SF2">
    <property type="entry name" value="TWO PORE CALCIUM CHANNEL PROTEIN 1"/>
    <property type="match status" value="1"/>
</dbReference>
<protein>
    <recommendedName>
        <fullName evidence="13">Ion transport domain-containing protein</fullName>
    </recommendedName>
</protein>
<proteinExistence type="predicted"/>
<accession>A0ABC8R1M7</accession>
<keyword evidence="11" id="KW-0407">Ion channel</keyword>
<comment type="caution">
    <text evidence="14">The sequence shown here is derived from an EMBL/GenBank/DDBJ whole genome shotgun (WGS) entry which is preliminary data.</text>
</comment>
<keyword evidence="15" id="KW-1185">Reference proteome</keyword>
<keyword evidence="8 12" id="KW-1133">Transmembrane helix</keyword>
<dbReference type="AlphaFoldDB" id="A0ABC8R1M7"/>
<feature type="domain" description="Ion transport" evidence="13">
    <location>
        <begin position="103"/>
        <end position="144"/>
    </location>
</feature>
<sequence>MEVAMERCELPELSALWMGEILEACGSGGDQDCRLQTADCSALSGDEMVWNLRFRRKLQRTIDNVCEMLFVLLGMKYVKLRIVEALPASWSGSRVRRSIGRDAIPTCIASASRWYCLYFVVYVLLGVYFVTNLILAVVYDSFKGQLVKQVAEKDRRRITTLQKAFNLIDCDLFFRNVRATYAV</sequence>
<organism evidence="14 15">
    <name type="scientific">Ilex paraguariensis</name>
    <name type="common">yerba mate</name>
    <dbReference type="NCBI Taxonomy" id="185542"/>
    <lineage>
        <taxon>Eukaryota</taxon>
        <taxon>Viridiplantae</taxon>
        <taxon>Streptophyta</taxon>
        <taxon>Embryophyta</taxon>
        <taxon>Tracheophyta</taxon>
        <taxon>Spermatophyta</taxon>
        <taxon>Magnoliopsida</taxon>
        <taxon>eudicotyledons</taxon>
        <taxon>Gunneridae</taxon>
        <taxon>Pentapetalae</taxon>
        <taxon>asterids</taxon>
        <taxon>campanulids</taxon>
        <taxon>Aquifoliales</taxon>
        <taxon>Aquifoliaceae</taxon>
        <taxon>Ilex</taxon>
    </lineage>
</organism>
<keyword evidence="5 12" id="KW-0812">Transmembrane</keyword>
<dbReference type="GO" id="GO:0005262">
    <property type="term" value="F:calcium channel activity"/>
    <property type="evidence" value="ECO:0007669"/>
    <property type="project" value="UniProtKB-KW"/>
</dbReference>
<evidence type="ECO:0000256" key="6">
    <source>
        <dbReference type="ARBA" id="ARBA00022737"/>
    </source>
</evidence>
<dbReference type="PANTHER" id="PTHR46988">
    <property type="entry name" value="TWO PORE CALCIUM CHANNEL PROTEIN 1"/>
    <property type="match status" value="1"/>
</dbReference>
<gene>
    <name evidence="14" type="ORF">ILEXP_LOCUS6061</name>
</gene>
<evidence type="ECO:0000256" key="9">
    <source>
        <dbReference type="ARBA" id="ARBA00023065"/>
    </source>
</evidence>
<evidence type="ECO:0000313" key="15">
    <source>
        <dbReference type="Proteomes" id="UP001642360"/>
    </source>
</evidence>
<feature type="transmembrane region" description="Helical" evidence="12">
    <location>
        <begin position="117"/>
        <end position="139"/>
    </location>
</feature>
<dbReference type="GO" id="GO:0016020">
    <property type="term" value="C:membrane"/>
    <property type="evidence" value="ECO:0007669"/>
    <property type="project" value="UniProtKB-SubCell"/>
</dbReference>
<name>A0ABC8R1M7_9AQUA</name>
<keyword evidence="6" id="KW-0677">Repeat</keyword>
<evidence type="ECO:0000259" key="13">
    <source>
        <dbReference type="Pfam" id="PF00520"/>
    </source>
</evidence>
<evidence type="ECO:0000256" key="8">
    <source>
        <dbReference type="ARBA" id="ARBA00022989"/>
    </source>
</evidence>
<evidence type="ECO:0000256" key="5">
    <source>
        <dbReference type="ARBA" id="ARBA00022692"/>
    </source>
</evidence>
<evidence type="ECO:0000313" key="14">
    <source>
        <dbReference type="EMBL" id="CAK9138713.1"/>
    </source>
</evidence>
<evidence type="ECO:0000256" key="2">
    <source>
        <dbReference type="ARBA" id="ARBA00022448"/>
    </source>
</evidence>
<dbReference type="EMBL" id="CAUOFW020000908">
    <property type="protein sequence ID" value="CAK9138713.1"/>
    <property type="molecule type" value="Genomic_DNA"/>
</dbReference>
<evidence type="ECO:0000256" key="11">
    <source>
        <dbReference type="ARBA" id="ARBA00023303"/>
    </source>
</evidence>
<evidence type="ECO:0000256" key="10">
    <source>
        <dbReference type="ARBA" id="ARBA00023136"/>
    </source>
</evidence>
<dbReference type="Pfam" id="PF00520">
    <property type="entry name" value="Ion_trans"/>
    <property type="match status" value="1"/>
</dbReference>
<keyword evidence="3" id="KW-0109">Calcium transport</keyword>
<comment type="subcellular location">
    <subcellularLocation>
        <location evidence="1">Membrane</location>
        <topology evidence="1">Multi-pass membrane protein</topology>
    </subcellularLocation>
</comment>
<evidence type="ECO:0000256" key="3">
    <source>
        <dbReference type="ARBA" id="ARBA00022568"/>
    </source>
</evidence>
<keyword evidence="7" id="KW-0106">Calcium</keyword>
<keyword evidence="2" id="KW-0813">Transport</keyword>